<dbReference type="CDD" id="cd17324">
    <property type="entry name" value="MFS_NepI_like"/>
    <property type="match status" value="1"/>
</dbReference>
<keyword evidence="6 7" id="KW-0472">Membrane</keyword>
<gene>
    <name evidence="9" type="ORF">PXC00_13615</name>
</gene>
<feature type="transmembrane region" description="Helical" evidence="7">
    <location>
        <begin position="89"/>
        <end position="110"/>
    </location>
</feature>
<feature type="domain" description="Major facilitator superfamily (MFS) profile" evidence="8">
    <location>
        <begin position="91"/>
        <end position="470"/>
    </location>
</feature>
<feature type="transmembrane region" description="Helical" evidence="7">
    <location>
        <begin position="130"/>
        <end position="150"/>
    </location>
</feature>
<dbReference type="GO" id="GO:0005886">
    <property type="term" value="C:plasma membrane"/>
    <property type="evidence" value="ECO:0007669"/>
    <property type="project" value="UniProtKB-SubCell"/>
</dbReference>
<dbReference type="InterPro" id="IPR050189">
    <property type="entry name" value="MFS_Efflux_Transporters"/>
</dbReference>
<evidence type="ECO:0000256" key="5">
    <source>
        <dbReference type="ARBA" id="ARBA00022989"/>
    </source>
</evidence>
<dbReference type="AlphaFoldDB" id="A0AA97H131"/>
<dbReference type="RefSeq" id="WP_316935013.1">
    <property type="nucleotide sequence ID" value="NZ_CP135996.1"/>
</dbReference>
<comment type="subcellular location">
    <subcellularLocation>
        <location evidence="1">Cell membrane</location>
        <topology evidence="1">Multi-pass membrane protein</topology>
    </subcellularLocation>
</comment>
<feature type="transmembrane region" description="Helical" evidence="7">
    <location>
        <begin position="245"/>
        <end position="265"/>
    </location>
</feature>
<evidence type="ECO:0000256" key="4">
    <source>
        <dbReference type="ARBA" id="ARBA00022692"/>
    </source>
</evidence>
<feature type="transmembrane region" description="Helical" evidence="7">
    <location>
        <begin position="322"/>
        <end position="345"/>
    </location>
</feature>
<dbReference type="Pfam" id="PF07690">
    <property type="entry name" value="MFS_1"/>
    <property type="match status" value="1"/>
</dbReference>
<feature type="transmembrane region" description="Helical" evidence="7">
    <location>
        <begin position="215"/>
        <end position="239"/>
    </location>
</feature>
<sequence length="476" mass="51390">MKRKKRRFCSCKRQGEMAVAALVALPQGDALKKHRVRLPTVLLAVRQSVRPAVTGEQRGIKNPAKQTACGTALLCGIVLKRGRPMKKMWLQVAALVWMSFILGCSEFLVVGILSDIAASLQIPVTQAGDLVTVFALVYALVTPLVTTLLGRYRRYTALLVLTVLFILGNLLSFFSSSYGSLLASRILTAVVSGPMISLGFTFVDEMVPPEKRAKAVSYVFSGFSIASVLGVPAGTWISVHAGWRYSFLTIVVLRLAVLALLAVLLPRTGALPQAKGKAGNLQILRDRRIQIGVLLPLFSAAGFYVFYTYLRPILMTSLHYPASAVSTVLFLYGLTSIASNLLSGVLAEKGGLRRMPWVFLLQAVLFLVLQLFLHSQMGGTVEILLLGVTMYLLNAPIQLHFFAVAETDYPGSMVLASSFNSIFFNFGISLGSFVGGLLVSGAGLSSVGYGSAGFALLTVGLLVWLNQLNRQHRAAA</sequence>
<dbReference type="PANTHER" id="PTHR43124:SF3">
    <property type="entry name" value="CHLORAMPHENICOL EFFLUX PUMP RV0191"/>
    <property type="match status" value="1"/>
</dbReference>
<dbReference type="GO" id="GO:0022857">
    <property type="term" value="F:transmembrane transporter activity"/>
    <property type="evidence" value="ECO:0007669"/>
    <property type="project" value="InterPro"/>
</dbReference>
<evidence type="ECO:0000313" key="9">
    <source>
        <dbReference type="EMBL" id="WOC32206.1"/>
    </source>
</evidence>
<evidence type="ECO:0000313" key="10">
    <source>
        <dbReference type="Proteomes" id="UP001300604"/>
    </source>
</evidence>
<dbReference type="Gene3D" id="1.20.1250.20">
    <property type="entry name" value="MFS general substrate transporter like domains"/>
    <property type="match status" value="2"/>
</dbReference>
<keyword evidence="3" id="KW-1003">Cell membrane</keyword>
<evidence type="ECO:0000256" key="6">
    <source>
        <dbReference type="ARBA" id="ARBA00023136"/>
    </source>
</evidence>
<proteinExistence type="predicted"/>
<feature type="transmembrane region" description="Helical" evidence="7">
    <location>
        <begin position="182"/>
        <end position="203"/>
    </location>
</feature>
<feature type="transmembrane region" description="Helical" evidence="7">
    <location>
        <begin position="357"/>
        <end position="377"/>
    </location>
</feature>
<dbReference type="PROSITE" id="PS50850">
    <property type="entry name" value="MFS"/>
    <property type="match status" value="1"/>
</dbReference>
<dbReference type="EMBL" id="CP135996">
    <property type="protein sequence ID" value="WOC32206.1"/>
    <property type="molecule type" value="Genomic_DNA"/>
</dbReference>
<evidence type="ECO:0000256" key="7">
    <source>
        <dbReference type="SAM" id="Phobius"/>
    </source>
</evidence>
<dbReference type="Proteomes" id="UP001300604">
    <property type="component" value="Chromosome"/>
</dbReference>
<accession>A0AA97H131</accession>
<dbReference type="InterPro" id="IPR011701">
    <property type="entry name" value="MFS"/>
</dbReference>
<keyword evidence="4 7" id="KW-0812">Transmembrane</keyword>
<dbReference type="KEGG" id="carl:PXC00_13615"/>
<evidence type="ECO:0000256" key="3">
    <source>
        <dbReference type="ARBA" id="ARBA00022475"/>
    </source>
</evidence>
<dbReference type="PANTHER" id="PTHR43124">
    <property type="entry name" value="PURINE EFFLUX PUMP PBUE"/>
    <property type="match status" value="1"/>
</dbReference>
<feature type="transmembrane region" description="Helical" evidence="7">
    <location>
        <begin position="422"/>
        <end position="441"/>
    </location>
</feature>
<protein>
    <submittedName>
        <fullName evidence="9">MFS transporter</fullName>
    </submittedName>
</protein>
<keyword evidence="2" id="KW-0813">Transport</keyword>
<reference evidence="9" key="1">
    <citation type="submission" date="2023-09" db="EMBL/GenBank/DDBJ databases">
        <authorList>
            <person name="Zeng C."/>
        </authorList>
    </citation>
    <scope>NUCLEOTIDE SEQUENCE</scope>
    <source>
        <strain evidence="9">ZCY20-5</strain>
    </source>
</reference>
<keyword evidence="5 7" id="KW-1133">Transmembrane helix</keyword>
<dbReference type="SUPFAM" id="SSF103473">
    <property type="entry name" value="MFS general substrate transporter"/>
    <property type="match status" value="1"/>
</dbReference>
<feature type="transmembrane region" description="Helical" evidence="7">
    <location>
        <begin position="447"/>
        <end position="465"/>
    </location>
</feature>
<dbReference type="InterPro" id="IPR036259">
    <property type="entry name" value="MFS_trans_sf"/>
</dbReference>
<feature type="transmembrane region" description="Helical" evidence="7">
    <location>
        <begin position="157"/>
        <end position="176"/>
    </location>
</feature>
<evidence type="ECO:0000256" key="2">
    <source>
        <dbReference type="ARBA" id="ARBA00022448"/>
    </source>
</evidence>
<name>A0AA97H131_9FIRM</name>
<dbReference type="InterPro" id="IPR020846">
    <property type="entry name" value="MFS_dom"/>
</dbReference>
<reference evidence="9" key="2">
    <citation type="submission" date="2024-06" db="EMBL/GenBank/DDBJ databases">
        <title>Caproicibacterium argilliputei sp. nov, a novel caproic acid producing anaerobic bacterium isolated from pit mud.</title>
        <authorList>
            <person name="Xia S."/>
        </authorList>
    </citation>
    <scope>NUCLEOTIDE SEQUENCE</scope>
    <source>
        <strain evidence="9">ZCY20-5</strain>
    </source>
</reference>
<keyword evidence="10" id="KW-1185">Reference proteome</keyword>
<organism evidence="9 10">
    <name type="scientific">Caproicibacterium argilliputei</name>
    <dbReference type="NCBI Taxonomy" id="3030016"/>
    <lineage>
        <taxon>Bacteria</taxon>
        <taxon>Bacillati</taxon>
        <taxon>Bacillota</taxon>
        <taxon>Clostridia</taxon>
        <taxon>Eubacteriales</taxon>
        <taxon>Oscillospiraceae</taxon>
        <taxon>Caproicibacterium</taxon>
    </lineage>
</organism>
<feature type="transmembrane region" description="Helical" evidence="7">
    <location>
        <begin position="383"/>
        <end position="402"/>
    </location>
</feature>
<evidence type="ECO:0000259" key="8">
    <source>
        <dbReference type="PROSITE" id="PS50850"/>
    </source>
</evidence>
<evidence type="ECO:0000256" key="1">
    <source>
        <dbReference type="ARBA" id="ARBA00004651"/>
    </source>
</evidence>
<feature type="transmembrane region" description="Helical" evidence="7">
    <location>
        <begin position="291"/>
        <end position="310"/>
    </location>
</feature>